<dbReference type="SUPFAM" id="SSF52540">
    <property type="entry name" value="P-loop containing nucleoside triphosphate hydrolases"/>
    <property type="match status" value="1"/>
</dbReference>
<dbReference type="OrthoDB" id="49711at2157"/>
<reference evidence="3 4" key="1">
    <citation type="journal article" date="2007" name="Appl. Environ. Microbiol.">
        <title>Isolation of key methanogens for global methane emission from rice paddy fields: a novel isolate affiliated with the clone cluster rice cluster I.</title>
        <authorList>
            <person name="Sakai S."/>
            <person name="Imachi H."/>
            <person name="Sekiguchi Y."/>
            <person name="Ohashi A."/>
            <person name="Harada H."/>
            <person name="Kamagata Y."/>
        </authorList>
    </citation>
    <scope>NUCLEOTIDE SEQUENCE [LARGE SCALE GENOMIC DNA]</scope>
    <source>
        <strain evidence="4">DSM 17711 / JCM 13418 / NBRC 101707 / SANAE</strain>
    </source>
</reference>
<evidence type="ECO:0000256" key="2">
    <source>
        <dbReference type="ARBA" id="ARBA00022840"/>
    </source>
</evidence>
<dbReference type="KEGG" id="mpd:MCP_1329"/>
<proteinExistence type="predicted"/>
<reference evidence="3 4" key="2">
    <citation type="journal article" date="2008" name="Int. J. Syst. Evol. Microbiol.">
        <title>Methanocella paludicola gen. nov., sp. nov., a methane-producing archaeon, the first isolate of the lineage 'Rice Cluster I', and proposal of the new archaeal order Methanocellales ord. nov.</title>
        <authorList>
            <person name="Sakai S."/>
            <person name="Imachi H."/>
            <person name="Hanada S."/>
            <person name="Ohashi A."/>
            <person name="Harada H."/>
            <person name="Kamagata Y."/>
        </authorList>
    </citation>
    <scope>NUCLEOTIDE SEQUENCE [LARGE SCALE GENOMIC DNA]</scope>
    <source>
        <strain evidence="4">DSM 17711 / JCM 13418 / NBRC 101707 / SANAE</strain>
    </source>
</reference>
<name>D1YY79_METPS</name>
<dbReference type="STRING" id="304371.MCP_1329"/>
<reference evidence="4" key="3">
    <citation type="journal article" date="2011" name="PLoS ONE">
        <title>Genome sequence of a mesophilic hydrogenotrophic methanogen Methanocella paludicola, the first cultivated representative of the order Methanocellales.</title>
        <authorList>
            <person name="Sakai S."/>
            <person name="Takaki Y."/>
            <person name="Shimamura S."/>
            <person name="Sekine M."/>
            <person name="Tajima T."/>
            <person name="Kosugi H."/>
            <person name="Ichikawa N."/>
            <person name="Tasumi E."/>
            <person name="Hiraki A.T."/>
            <person name="Shimizu A."/>
            <person name="Kato Y."/>
            <person name="Nishiko R."/>
            <person name="Mori K."/>
            <person name="Fujita N."/>
            <person name="Imachi H."/>
            <person name="Takai K."/>
        </authorList>
    </citation>
    <scope>NUCLEOTIDE SEQUENCE [LARGE SCALE GENOMIC DNA]</scope>
    <source>
        <strain evidence="4">DSM 17711 / JCM 13418 / NBRC 101707 / SANAE</strain>
    </source>
</reference>
<evidence type="ECO:0000256" key="1">
    <source>
        <dbReference type="ARBA" id="ARBA00022741"/>
    </source>
</evidence>
<gene>
    <name evidence="3" type="ordered locus">MCP_1329</name>
</gene>
<sequence>MGANNISESSDIAEAAVPKMRLPTGVDILDRNLSGGLPIGALVYFSANPKSMPEVFLLELATPRKTYYITTSKDPRYIMRDMKELDLDVPDVEFLDLHSEYYQKILPHEPDKHKAIKKLIEFLNNWLATLESKKENDFTIIFDSFSFLVELGVDADELKTLLDRIYDIINDGNGICYLMMIKGVHHESVESRIQYWCDVIFDIDLERKGDKIVNKLTLPKIRGMSPVTDYIKFKVTDRITIDTSRDIV</sequence>
<dbReference type="InterPro" id="IPR055549">
    <property type="entry name" value="DUF7125"/>
</dbReference>
<protein>
    <submittedName>
        <fullName evidence="3">Uncharacterized protein</fullName>
    </submittedName>
</protein>
<dbReference type="AlphaFoldDB" id="D1YY79"/>
<dbReference type="eggNOG" id="arCOG01175">
    <property type="taxonomic scope" value="Archaea"/>
</dbReference>
<dbReference type="Gene3D" id="3.40.50.300">
    <property type="entry name" value="P-loop containing nucleotide triphosphate hydrolases"/>
    <property type="match status" value="1"/>
</dbReference>
<dbReference type="InParanoid" id="D1YY79"/>
<organism evidence="3 4">
    <name type="scientific">Methanocella paludicola (strain DSM 17711 / JCM 13418 / NBRC 101707 / SANAE)</name>
    <dbReference type="NCBI Taxonomy" id="304371"/>
    <lineage>
        <taxon>Archaea</taxon>
        <taxon>Methanobacteriati</taxon>
        <taxon>Methanobacteriota</taxon>
        <taxon>Stenosarchaea group</taxon>
        <taxon>Methanomicrobia</taxon>
        <taxon>Methanocellales</taxon>
        <taxon>Methanocellaceae</taxon>
        <taxon>Methanocella</taxon>
    </lineage>
</organism>
<evidence type="ECO:0000313" key="3">
    <source>
        <dbReference type="EMBL" id="BAI61401.1"/>
    </source>
</evidence>
<dbReference type="EMBL" id="AP011532">
    <property type="protein sequence ID" value="BAI61401.1"/>
    <property type="molecule type" value="Genomic_DNA"/>
</dbReference>
<dbReference type="Pfam" id="PF23442">
    <property type="entry name" value="DUF7125"/>
    <property type="match status" value="1"/>
</dbReference>
<dbReference type="GO" id="GO:0005524">
    <property type="term" value="F:ATP binding"/>
    <property type="evidence" value="ECO:0007669"/>
    <property type="project" value="UniProtKB-KW"/>
</dbReference>
<dbReference type="PANTHER" id="PTHR43637">
    <property type="entry name" value="UPF0273 PROTEIN TM_0370"/>
    <property type="match status" value="1"/>
</dbReference>
<keyword evidence="4" id="KW-1185">Reference proteome</keyword>
<keyword evidence="2" id="KW-0067">ATP-binding</keyword>
<dbReference type="Proteomes" id="UP000001882">
    <property type="component" value="Chromosome"/>
</dbReference>
<keyword evidence="1" id="KW-0547">Nucleotide-binding</keyword>
<accession>D1YY79</accession>
<evidence type="ECO:0000313" key="4">
    <source>
        <dbReference type="Proteomes" id="UP000001882"/>
    </source>
</evidence>
<dbReference type="InterPro" id="IPR027417">
    <property type="entry name" value="P-loop_NTPase"/>
</dbReference>